<dbReference type="AlphaFoldDB" id="A0A317XIQ2"/>
<reference evidence="11 12" key="1">
    <citation type="journal article" date="2018" name="Mol. Biol. Evol.">
        <title>Broad Genomic Sampling Reveals a Smut Pathogenic Ancestry of the Fungal Clade Ustilaginomycotina.</title>
        <authorList>
            <person name="Kijpornyongpan T."/>
            <person name="Mondo S.J."/>
            <person name="Barry K."/>
            <person name="Sandor L."/>
            <person name="Lee J."/>
            <person name="Lipzen A."/>
            <person name="Pangilinan J."/>
            <person name="LaButti K."/>
            <person name="Hainaut M."/>
            <person name="Henrissat B."/>
            <person name="Grigoriev I.V."/>
            <person name="Spatafora J.W."/>
            <person name="Aime M.C."/>
        </authorList>
    </citation>
    <scope>NUCLEOTIDE SEQUENCE [LARGE SCALE GENOMIC DNA]</scope>
    <source>
        <strain evidence="11 12">MCA 3645</strain>
    </source>
</reference>
<gene>
    <name evidence="11" type="ORF">BCV70DRAFT_40735</name>
</gene>
<feature type="domain" description="Exoribonuclease phosphorolytic" evidence="10">
    <location>
        <begin position="49"/>
        <end position="179"/>
    </location>
</feature>
<evidence type="ECO:0000256" key="1">
    <source>
        <dbReference type="ARBA" id="ARBA00004123"/>
    </source>
</evidence>
<accession>A0A317XIQ2</accession>
<dbReference type="Pfam" id="PF01138">
    <property type="entry name" value="RNase_PH"/>
    <property type="match status" value="1"/>
</dbReference>
<evidence type="ECO:0000313" key="12">
    <source>
        <dbReference type="Proteomes" id="UP000246740"/>
    </source>
</evidence>
<dbReference type="Gene3D" id="3.30.230.70">
    <property type="entry name" value="GHMP Kinase, N-terminal domain"/>
    <property type="match status" value="1"/>
</dbReference>
<keyword evidence="11" id="KW-0689">Ribosomal protein</keyword>
<protein>
    <submittedName>
        <fullName evidence="11">Ribosomal protein S5 domain 2-like protein</fullName>
    </submittedName>
</protein>
<keyword evidence="11" id="KW-0687">Ribonucleoprotein</keyword>
<organism evidence="11 12">
    <name type="scientific">Testicularia cyperi</name>
    <dbReference type="NCBI Taxonomy" id="1882483"/>
    <lineage>
        <taxon>Eukaryota</taxon>
        <taxon>Fungi</taxon>
        <taxon>Dikarya</taxon>
        <taxon>Basidiomycota</taxon>
        <taxon>Ustilaginomycotina</taxon>
        <taxon>Ustilaginomycetes</taxon>
        <taxon>Ustilaginales</taxon>
        <taxon>Anthracoideaceae</taxon>
        <taxon>Testicularia</taxon>
    </lineage>
</organism>
<evidence type="ECO:0000256" key="9">
    <source>
        <dbReference type="SAM" id="MobiDB-lite"/>
    </source>
</evidence>
<keyword evidence="4" id="KW-0963">Cytoplasm</keyword>
<evidence type="ECO:0000256" key="4">
    <source>
        <dbReference type="ARBA" id="ARBA00022490"/>
    </source>
</evidence>
<evidence type="ECO:0000313" key="11">
    <source>
        <dbReference type="EMBL" id="PWY98095.1"/>
    </source>
</evidence>
<evidence type="ECO:0000259" key="10">
    <source>
        <dbReference type="Pfam" id="PF01138"/>
    </source>
</evidence>
<keyword evidence="12" id="KW-1185">Reference proteome</keyword>
<comment type="subcellular location">
    <subcellularLocation>
        <location evidence="2">Cytoplasm</location>
    </subcellularLocation>
    <subcellularLocation>
        <location evidence="1">Nucleus</location>
    </subcellularLocation>
</comment>
<dbReference type="InterPro" id="IPR020568">
    <property type="entry name" value="Ribosomal_Su5_D2-typ_SF"/>
</dbReference>
<dbReference type="GO" id="GO:0005840">
    <property type="term" value="C:ribosome"/>
    <property type="evidence" value="ECO:0007669"/>
    <property type="project" value="UniProtKB-KW"/>
</dbReference>
<dbReference type="Proteomes" id="UP000246740">
    <property type="component" value="Unassembled WGS sequence"/>
</dbReference>
<evidence type="ECO:0000256" key="7">
    <source>
        <dbReference type="ARBA" id="ARBA00022884"/>
    </source>
</evidence>
<keyword evidence="5" id="KW-0698">rRNA processing</keyword>
<dbReference type="GO" id="GO:0016075">
    <property type="term" value="P:rRNA catabolic process"/>
    <property type="evidence" value="ECO:0007669"/>
    <property type="project" value="TreeGrafter"/>
</dbReference>
<keyword evidence="7" id="KW-0694">RNA-binding</keyword>
<dbReference type="OrthoDB" id="2504340at2759"/>
<dbReference type="GO" id="GO:0006364">
    <property type="term" value="P:rRNA processing"/>
    <property type="evidence" value="ECO:0007669"/>
    <property type="project" value="UniProtKB-KW"/>
</dbReference>
<dbReference type="GO" id="GO:0005730">
    <property type="term" value="C:nucleolus"/>
    <property type="evidence" value="ECO:0007669"/>
    <property type="project" value="TreeGrafter"/>
</dbReference>
<evidence type="ECO:0000256" key="2">
    <source>
        <dbReference type="ARBA" id="ARBA00004496"/>
    </source>
</evidence>
<comment type="similarity">
    <text evidence="3">Belongs to the RNase PH family.</text>
</comment>
<dbReference type="PANTHER" id="PTHR11953:SF2">
    <property type="entry name" value="EXOSOME COMPLEX COMPONENT MTR3"/>
    <property type="match status" value="1"/>
</dbReference>
<evidence type="ECO:0000256" key="3">
    <source>
        <dbReference type="ARBA" id="ARBA00006678"/>
    </source>
</evidence>
<dbReference type="STRING" id="1882483.A0A317XIQ2"/>
<evidence type="ECO:0000256" key="8">
    <source>
        <dbReference type="ARBA" id="ARBA00023242"/>
    </source>
</evidence>
<dbReference type="GO" id="GO:0000177">
    <property type="term" value="C:cytoplasmic exosome (RNase complex)"/>
    <property type="evidence" value="ECO:0007669"/>
    <property type="project" value="TreeGrafter"/>
</dbReference>
<sequence>MSNFDRRRVNGPISHPPIYDPLPSTSGASSSAASGSTLGTRNDGRSYTQQRPIFLQTNLVPSASGSSYIEIGDLKLACSVFGPRQVKGRQYSGRAELNVEVKFAPFSSRRRRRPGKTTESAHLSALLHQALLPSLRLELLPKASLDIHIMVLQTDGLDDSCIAAACVAASTALASAGIEMYGLVVANVGLVDAKGHVLVDPSASDLVIIPPLRTATRILLCGMPALASTTCLHITAGASAKLSDSSNPPAAPPQPGILPSSLDTALDTVNASLIDIHKVVANALAQDFERRRALIDSPVA</sequence>
<name>A0A317XIQ2_9BASI</name>
<dbReference type="InterPro" id="IPR001247">
    <property type="entry name" value="ExoRNase_PH_dom1"/>
</dbReference>
<dbReference type="SUPFAM" id="SSF54211">
    <property type="entry name" value="Ribosomal protein S5 domain 2-like"/>
    <property type="match status" value="1"/>
</dbReference>
<feature type="compositionally biased region" description="Low complexity" evidence="9">
    <location>
        <begin position="24"/>
        <end position="40"/>
    </location>
</feature>
<dbReference type="PANTHER" id="PTHR11953">
    <property type="entry name" value="EXOSOME COMPLEX COMPONENT"/>
    <property type="match status" value="1"/>
</dbReference>
<dbReference type="InterPro" id="IPR027408">
    <property type="entry name" value="PNPase/RNase_PH_dom_sf"/>
</dbReference>
<feature type="region of interest" description="Disordered" evidence="9">
    <location>
        <begin position="1"/>
        <end position="45"/>
    </location>
</feature>
<dbReference type="GO" id="GO:0003723">
    <property type="term" value="F:RNA binding"/>
    <property type="evidence" value="ECO:0007669"/>
    <property type="project" value="UniProtKB-KW"/>
</dbReference>
<dbReference type="GO" id="GO:0034475">
    <property type="term" value="P:U4 snRNA 3'-end processing"/>
    <property type="evidence" value="ECO:0007669"/>
    <property type="project" value="TreeGrafter"/>
</dbReference>
<dbReference type="InParanoid" id="A0A317XIQ2"/>
<dbReference type="GO" id="GO:0071051">
    <property type="term" value="P:poly(A)-dependent snoRNA 3'-end processing"/>
    <property type="evidence" value="ECO:0007669"/>
    <property type="project" value="TreeGrafter"/>
</dbReference>
<proteinExistence type="inferred from homology"/>
<dbReference type="GO" id="GO:0071028">
    <property type="term" value="P:nuclear mRNA surveillance"/>
    <property type="evidence" value="ECO:0007669"/>
    <property type="project" value="TreeGrafter"/>
</dbReference>
<dbReference type="GO" id="GO:0000176">
    <property type="term" value="C:nuclear exosome (RNase complex)"/>
    <property type="evidence" value="ECO:0007669"/>
    <property type="project" value="UniProtKB-ARBA"/>
</dbReference>
<dbReference type="EMBL" id="KZ819200">
    <property type="protein sequence ID" value="PWY98095.1"/>
    <property type="molecule type" value="Genomic_DNA"/>
</dbReference>
<dbReference type="FunCoup" id="A0A317XIQ2">
    <property type="interactions" value="116"/>
</dbReference>
<evidence type="ECO:0000256" key="6">
    <source>
        <dbReference type="ARBA" id="ARBA00022835"/>
    </source>
</evidence>
<keyword evidence="6" id="KW-0271">Exosome</keyword>
<keyword evidence="8" id="KW-0539">Nucleus</keyword>
<dbReference type="InterPro" id="IPR050080">
    <property type="entry name" value="RNase_PH"/>
</dbReference>
<evidence type="ECO:0000256" key="5">
    <source>
        <dbReference type="ARBA" id="ARBA00022552"/>
    </source>
</evidence>